<dbReference type="PANTHER" id="PTHR43975">
    <property type="entry name" value="ZGC:101858"/>
    <property type="match status" value="1"/>
</dbReference>
<protein>
    <submittedName>
        <fullName evidence="1">NAD(P)-dependent dehydrogenase (Short-subunit alcohol dehydrogenase family)</fullName>
    </submittedName>
</protein>
<dbReference type="Proteomes" id="UP001519287">
    <property type="component" value="Unassembled WGS sequence"/>
</dbReference>
<dbReference type="PRINTS" id="PR00080">
    <property type="entry name" value="SDRFAMILY"/>
</dbReference>
<dbReference type="CDD" id="cd05233">
    <property type="entry name" value="SDR_c"/>
    <property type="match status" value="1"/>
</dbReference>
<accession>A0ABS4IMT0</accession>
<dbReference type="RefSeq" id="WP_209969424.1">
    <property type="nucleotide sequence ID" value="NZ_JAGGLB010000001.1"/>
</dbReference>
<dbReference type="SUPFAM" id="SSF51735">
    <property type="entry name" value="NAD(P)-binding Rossmann-fold domains"/>
    <property type="match status" value="1"/>
</dbReference>
<dbReference type="PRINTS" id="PR00081">
    <property type="entry name" value="GDHRDH"/>
</dbReference>
<evidence type="ECO:0000313" key="1">
    <source>
        <dbReference type="EMBL" id="MBP1988878.1"/>
    </source>
</evidence>
<sequence length="251" mass="27214">MQDLNGKVALVTGSTTGIGRAAAVTLAQHGVRLALHGVDEARGADALNEVRLLQPDSIFISQNLLEPEAPARIIGRIREQFGKLDIIVNNAALVCSKPLENIEHTDWDRLFAVNVKAPFFIVQAALDLLKTSKGTVVNVSSINRLVNCPNNLVYDAMKAALNHMTRGLSLDLRSSDIRVNALMPGGTTTPLLNKWFEQQNYSPEETQSLIQGKKNIATPQQIADGIAFLCSEQSSWINGAEIPIDGGYFIG</sequence>
<gene>
    <name evidence="1" type="ORF">J2Z66_000473</name>
</gene>
<dbReference type="InterPro" id="IPR002347">
    <property type="entry name" value="SDR_fam"/>
</dbReference>
<dbReference type="EMBL" id="JAGGLB010000001">
    <property type="protein sequence ID" value="MBP1988878.1"/>
    <property type="molecule type" value="Genomic_DNA"/>
</dbReference>
<dbReference type="InterPro" id="IPR036291">
    <property type="entry name" value="NAD(P)-bd_dom_sf"/>
</dbReference>
<reference evidence="1 2" key="1">
    <citation type="submission" date="2021-03" db="EMBL/GenBank/DDBJ databases">
        <title>Genomic Encyclopedia of Type Strains, Phase IV (KMG-IV): sequencing the most valuable type-strain genomes for metagenomic binning, comparative biology and taxonomic classification.</title>
        <authorList>
            <person name="Goeker M."/>
        </authorList>
    </citation>
    <scope>NUCLEOTIDE SEQUENCE [LARGE SCALE GENOMIC DNA]</scope>
    <source>
        <strain evidence="1 2">DSM 26048</strain>
    </source>
</reference>
<name>A0ABS4IMT0_9BACL</name>
<dbReference type="Gene3D" id="3.40.50.720">
    <property type="entry name" value="NAD(P)-binding Rossmann-like Domain"/>
    <property type="match status" value="1"/>
</dbReference>
<organism evidence="1 2">
    <name type="scientific">Paenibacillus eucommiae</name>
    <dbReference type="NCBI Taxonomy" id="1355755"/>
    <lineage>
        <taxon>Bacteria</taxon>
        <taxon>Bacillati</taxon>
        <taxon>Bacillota</taxon>
        <taxon>Bacilli</taxon>
        <taxon>Bacillales</taxon>
        <taxon>Paenibacillaceae</taxon>
        <taxon>Paenibacillus</taxon>
    </lineage>
</organism>
<proteinExistence type="predicted"/>
<dbReference type="PANTHER" id="PTHR43975:SF2">
    <property type="entry name" value="EG:BACR7A4.14 PROTEIN-RELATED"/>
    <property type="match status" value="1"/>
</dbReference>
<keyword evidence="2" id="KW-1185">Reference proteome</keyword>
<comment type="caution">
    <text evidence="1">The sequence shown here is derived from an EMBL/GenBank/DDBJ whole genome shotgun (WGS) entry which is preliminary data.</text>
</comment>
<dbReference type="Pfam" id="PF13561">
    <property type="entry name" value="adh_short_C2"/>
    <property type="match status" value="1"/>
</dbReference>
<evidence type="ECO:0000313" key="2">
    <source>
        <dbReference type="Proteomes" id="UP001519287"/>
    </source>
</evidence>